<dbReference type="SUPFAM" id="SSF51395">
    <property type="entry name" value="FMN-linked oxidoreductases"/>
    <property type="match status" value="1"/>
</dbReference>
<feature type="domain" description="FMN hydroxy acid dehydrogenase" evidence="6">
    <location>
        <begin position="17"/>
        <end position="385"/>
    </location>
</feature>
<dbReference type="GO" id="GO:0016614">
    <property type="term" value="F:oxidoreductase activity, acting on CH-OH group of donors"/>
    <property type="evidence" value="ECO:0007669"/>
    <property type="project" value="UniProtKB-ARBA"/>
</dbReference>
<accession>A0A1R4A8X5</accession>
<dbReference type="PROSITE" id="PS51349">
    <property type="entry name" value="FMN_HYDROXY_ACID_DH_2"/>
    <property type="match status" value="1"/>
</dbReference>
<protein>
    <submittedName>
        <fullName evidence="7">L-lactate 2-monooxygenase</fullName>
    </submittedName>
</protein>
<dbReference type="PIRSF" id="PIRSF000138">
    <property type="entry name" value="Al-hdrx_acd_dh"/>
    <property type="match status" value="1"/>
</dbReference>
<dbReference type="GeneID" id="30928210"/>
<name>A0A1R4A8X5_9ARCH</name>
<evidence type="ECO:0000256" key="4">
    <source>
        <dbReference type="ARBA" id="ARBA00023002"/>
    </source>
</evidence>
<evidence type="ECO:0000256" key="2">
    <source>
        <dbReference type="ARBA" id="ARBA00022630"/>
    </source>
</evidence>
<dbReference type="InterPro" id="IPR008259">
    <property type="entry name" value="FMN_hydac_DH_AS"/>
</dbReference>
<keyword evidence="2" id="KW-0285">Flavoprotein</keyword>
<dbReference type="RefSeq" id="WP_021790483.1">
    <property type="nucleotide sequence ID" value="NZ_LT719092.1"/>
</dbReference>
<dbReference type="PROSITE" id="PS00557">
    <property type="entry name" value="FMN_HYDROXY_ACID_DH_1"/>
    <property type="match status" value="1"/>
</dbReference>
<evidence type="ECO:0000256" key="3">
    <source>
        <dbReference type="ARBA" id="ARBA00022643"/>
    </source>
</evidence>
<dbReference type="STRING" id="1673428.CPM_1628"/>
<comment type="similarity">
    <text evidence="5">Belongs to the FMN-dependent alpha-hydroxy acid dehydrogenase family.</text>
</comment>
<dbReference type="Proteomes" id="UP000187822">
    <property type="component" value="Chromosome I"/>
</dbReference>
<evidence type="ECO:0000259" key="6">
    <source>
        <dbReference type="PROSITE" id="PS51349"/>
    </source>
</evidence>
<keyword evidence="4" id="KW-0560">Oxidoreductase</keyword>
<dbReference type="InterPro" id="IPR012133">
    <property type="entry name" value="Alpha-hydoxy_acid_DH_FMN"/>
</dbReference>
<dbReference type="KEGG" id="cdiv:CPM_1628"/>
<dbReference type="FunFam" id="3.20.20.70:FF:000029">
    <property type="entry name" value="L-lactate dehydrogenase"/>
    <property type="match status" value="1"/>
</dbReference>
<evidence type="ECO:0000256" key="5">
    <source>
        <dbReference type="ARBA" id="ARBA00024042"/>
    </source>
</evidence>
<evidence type="ECO:0000313" key="7">
    <source>
        <dbReference type="EMBL" id="SJK85415.1"/>
    </source>
</evidence>
<reference evidence="8" key="1">
    <citation type="submission" date="2016-06" db="EMBL/GenBank/DDBJ databases">
        <authorList>
            <person name="Toshchakov V.S."/>
        </authorList>
    </citation>
    <scope>NUCLEOTIDE SEQUENCE [LARGE SCALE GENOMIC DNA]</scope>
    <source>
        <strain>PM4 (JCM 30641</strain>
        <strain evidence="8">\VKM B-2940)</strain>
    </source>
</reference>
<dbReference type="OrthoDB" id="56968at2157"/>
<dbReference type="PANTHER" id="PTHR10578:SF143">
    <property type="entry name" value="FMN-DEPENDENT ALPHA-HYDROXY ACID DEHYDROGENASE PB1A11.03"/>
    <property type="match status" value="1"/>
</dbReference>
<dbReference type="GO" id="GO:0004497">
    <property type="term" value="F:monooxygenase activity"/>
    <property type="evidence" value="ECO:0007669"/>
    <property type="project" value="UniProtKB-KW"/>
</dbReference>
<dbReference type="AlphaFoldDB" id="A0A1R4A8X5"/>
<dbReference type="InterPro" id="IPR037396">
    <property type="entry name" value="FMN_HAD"/>
</dbReference>
<organism evidence="7 8">
    <name type="scientific">Cuniculiplasma divulgatum</name>
    <dbReference type="NCBI Taxonomy" id="1673428"/>
    <lineage>
        <taxon>Archaea</taxon>
        <taxon>Methanobacteriati</taxon>
        <taxon>Thermoplasmatota</taxon>
        <taxon>Thermoplasmata</taxon>
        <taxon>Thermoplasmatales</taxon>
        <taxon>Cuniculiplasmataceae</taxon>
        <taxon>Cuniculiplasma</taxon>
    </lineage>
</organism>
<dbReference type="PANTHER" id="PTHR10578">
    <property type="entry name" value="S -2-HYDROXY-ACID OXIDASE-RELATED"/>
    <property type="match status" value="1"/>
</dbReference>
<gene>
    <name evidence="7" type="ORF">CPM_1628</name>
</gene>
<evidence type="ECO:0000256" key="1">
    <source>
        <dbReference type="ARBA" id="ARBA00001917"/>
    </source>
</evidence>
<dbReference type="InterPro" id="IPR013785">
    <property type="entry name" value="Aldolase_TIM"/>
</dbReference>
<dbReference type="Gene3D" id="3.20.20.70">
    <property type="entry name" value="Aldolase class I"/>
    <property type="match status" value="1"/>
</dbReference>
<comment type="cofactor">
    <cofactor evidence="1">
        <name>FMN</name>
        <dbReference type="ChEBI" id="CHEBI:58210"/>
    </cofactor>
</comment>
<proteinExistence type="inferred from homology"/>
<keyword evidence="7" id="KW-0503">Monooxygenase</keyword>
<keyword evidence="3" id="KW-0288">FMN</keyword>
<dbReference type="GO" id="GO:0010181">
    <property type="term" value="F:FMN binding"/>
    <property type="evidence" value="ECO:0007669"/>
    <property type="project" value="InterPro"/>
</dbReference>
<dbReference type="Pfam" id="PF01070">
    <property type="entry name" value="FMN_dh"/>
    <property type="match status" value="1"/>
</dbReference>
<sequence>MTDEGTKYQTKIFTGVENRKLPQSVDEWRGMARSTLTKDAWDYLEGGAGEEDTVHENRSAFKKWRIRPRYLRDVSKRTMEAEFLGQNRESPFILAPIGVQSILHKDGEIASARAAAKMNMPFILSTVSSITMEEIVKKSPEGEKWLQLYPSKDKNIIRSFIKRAEKAGYRAIVVTADTTMLGWRERDLNNAYLPFLRGEGLANFFSDPVFRRRLEKPPEEDLIKAIMEFISVYVNPFFSWEDFKEICSTTEIPVILKGITHREDVELAFKSGARAVVISNHGGRQVDGAISSLDALEEVTESGDLKGEILFDSGFRHAADALKAIALGASGILIGRPYAYALSVAGQEGIELYLEQVLAEMDLEMGLSGIKNLKELNRESLYRKY</sequence>
<dbReference type="EMBL" id="LT719092">
    <property type="protein sequence ID" value="SJK85415.1"/>
    <property type="molecule type" value="Genomic_DNA"/>
</dbReference>
<dbReference type="InterPro" id="IPR000262">
    <property type="entry name" value="FMN-dep_DH"/>
</dbReference>
<evidence type="ECO:0000313" key="8">
    <source>
        <dbReference type="Proteomes" id="UP000187822"/>
    </source>
</evidence>
<keyword evidence="8" id="KW-1185">Reference proteome</keyword>